<dbReference type="AlphaFoldDB" id="A0A518H2D6"/>
<dbReference type="EMBL" id="CP036426">
    <property type="protein sequence ID" value="QDV34980.1"/>
    <property type="molecule type" value="Genomic_DNA"/>
</dbReference>
<reference evidence="1 2" key="1">
    <citation type="submission" date="2019-02" db="EMBL/GenBank/DDBJ databases">
        <title>Deep-cultivation of Planctomycetes and their phenomic and genomic characterization uncovers novel biology.</title>
        <authorList>
            <person name="Wiegand S."/>
            <person name="Jogler M."/>
            <person name="Boedeker C."/>
            <person name="Pinto D."/>
            <person name="Vollmers J."/>
            <person name="Rivas-Marin E."/>
            <person name="Kohn T."/>
            <person name="Peeters S.H."/>
            <person name="Heuer A."/>
            <person name="Rast P."/>
            <person name="Oberbeckmann S."/>
            <person name="Bunk B."/>
            <person name="Jeske O."/>
            <person name="Meyerdierks A."/>
            <person name="Storesund J.E."/>
            <person name="Kallscheuer N."/>
            <person name="Luecker S."/>
            <person name="Lage O.M."/>
            <person name="Pohl T."/>
            <person name="Merkel B.J."/>
            <person name="Hornburger P."/>
            <person name="Mueller R.-W."/>
            <person name="Bruemmer F."/>
            <person name="Labrenz M."/>
            <person name="Spormann A.M."/>
            <person name="Op den Camp H."/>
            <person name="Overmann J."/>
            <person name="Amann R."/>
            <person name="Jetten M.S.M."/>
            <person name="Mascher T."/>
            <person name="Medema M.H."/>
            <person name="Devos D.P."/>
            <person name="Kaster A.-K."/>
            <person name="Ovreas L."/>
            <person name="Rohde M."/>
            <person name="Galperin M.Y."/>
            <person name="Jogler C."/>
        </authorList>
    </citation>
    <scope>NUCLEOTIDE SEQUENCE [LARGE SCALE GENOMIC DNA]</scope>
    <source>
        <strain evidence="1 2">ElP</strain>
    </source>
</reference>
<dbReference type="RefSeq" id="WP_145270258.1">
    <property type="nucleotide sequence ID" value="NZ_CP036426.1"/>
</dbReference>
<dbReference type="Proteomes" id="UP000317835">
    <property type="component" value="Chromosome"/>
</dbReference>
<dbReference type="KEGG" id="tpla:ElP_28770"/>
<proteinExistence type="predicted"/>
<organism evidence="1 2">
    <name type="scientific">Tautonia plasticadhaerens</name>
    <dbReference type="NCBI Taxonomy" id="2527974"/>
    <lineage>
        <taxon>Bacteria</taxon>
        <taxon>Pseudomonadati</taxon>
        <taxon>Planctomycetota</taxon>
        <taxon>Planctomycetia</taxon>
        <taxon>Isosphaerales</taxon>
        <taxon>Isosphaeraceae</taxon>
        <taxon>Tautonia</taxon>
    </lineage>
</organism>
<evidence type="ECO:0000313" key="1">
    <source>
        <dbReference type="EMBL" id="QDV34980.1"/>
    </source>
</evidence>
<gene>
    <name evidence="1" type="ORF">ElP_28770</name>
</gene>
<protein>
    <submittedName>
        <fullName evidence="1">Uncharacterized protein</fullName>
    </submittedName>
</protein>
<sequence length="65" mass="7169">MRASFPCGSLKADPDLLTTLPRSALIAAIVRHFTGSEKHSQHEHDGIAFELLTTESETHVRRADV</sequence>
<keyword evidence="2" id="KW-1185">Reference proteome</keyword>
<name>A0A518H2D6_9BACT</name>
<evidence type="ECO:0000313" key="2">
    <source>
        <dbReference type="Proteomes" id="UP000317835"/>
    </source>
</evidence>
<accession>A0A518H2D6</accession>